<name>A0A515D5R2_SERLI</name>
<proteinExistence type="inferred from homology"/>
<gene>
    <name evidence="2" type="ORF">EGO53_28630</name>
</gene>
<evidence type="ECO:0000313" key="2">
    <source>
        <dbReference type="EMBL" id="QDL35752.1"/>
    </source>
</evidence>
<evidence type="ECO:0000256" key="1">
    <source>
        <dbReference type="ARBA" id="ARBA00008618"/>
    </source>
</evidence>
<geneLocation type="plasmid" evidence="2 3">
    <name>p2-125</name>
</geneLocation>
<dbReference type="Gene3D" id="3.30.70.3580">
    <property type="entry name" value="Antirestriction protein"/>
    <property type="match status" value="1"/>
</dbReference>
<dbReference type="Pfam" id="PF03230">
    <property type="entry name" value="Antirestrict"/>
    <property type="match status" value="1"/>
</dbReference>
<comment type="similarity">
    <text evidence="1">Belongs to the antirestriction protein family.</text>
</comment>
<dbReference type="AlphaFoldDB" id="A0A515D5R2"/>
<dbReference type="InterPro" id="IPR004914">
    <property type="entry name" value="Antirestrict"/>
</dbReference>
<organism evidence="2 3">
    <name type="scientific">Serratia liquefaciens</name>
    <dbReference type="NCBI Taxonomy" id="614"/>
    <lineage>
        <taxon>Bacteria</taxon>
        <taxon>Pseudomonadati</taxon>
        <taxon>Pseudomonadota</taxon>
        <taxon>Gammaproteobacteria</taxon>
        <taxon>Enterobacterales</taxon>
        <taxon>Yersiniaceae</taxon>
        <taxon>Serratia</taxon>
    </lineage>
</organism>
<keyword evidence="2" id="KW-0614">Plasmid</keyword>
<reference evidence="2 3" key="1">
    <citation type="submission" date="2018-11" db="EMBL/GenBank/DDBJ databases">
        <title>The first complete genome of Serratia liquefaciens isolated from metalophyte plant revel distinctness adaptive mechanisms in an extreme habitat.</title>
        <authorList>
            <person name="Caneschi W.L."/>
            <person name="Sanchez A.B."/>
            <person name="Felestrino E.B."/>
            <person name="Assis R.A.B."/>
            <person name="Lemes C.G.C."/>
            <person name="Cordeiro I.F."/>
            <person name="Fonseca N.P."/>
            <person name="Villa M."/>
            <person name="Vieira I.T."/>
            <person name="Moraes L.A."/>
            <person name="Kamino L.H.Y."/>
            <person name="do Carmo F."/>
            <person name="Garcia C.M."/>
            <person name="Almeida N.F."/>
            <person name="Silva R.S."/>
            <person name="Ferro J.A."/>
            <person name="Ferro M.I.T."/>
            <person name="Varani A.M."/>
            <person name="Ferreira R.M."/>
            <person name="dos Santos V.L."/>
            <person name="Silva U.C."/>
            <person name="Setubal J.C."/>
            <person name="Moreira L.M."/>
        </authorList>
    </citation>
    <scope>NUCLEOTIDE SEQUENCE [LARGE SCALE GENOMIC DNA]</scope>
    <source>
        <strain evidence="2 3">FG3</strain>
        <plasmid evidence="2 3">p2-125</plasmid>
    </source>
</reference>
<dbReference type="Proteomes" id="UP000317572">
    <property type="component" value="Plasmid p2-125"/>
</dbReference>
<protein>
    <submittedName>
        <fullName evidence="2">Antirestriction protein</fullName>
    </submittedName>
</protein>
<dbReference type="RefSeq" id="WP_094887923.1">
    <property type="nucleotide sequence ID" value="NZ_CP033895.1"/>
</dbReference>
<dbReference type="EMBL" id="CP033895">
    <property type="protein sequence ID" value="QDL35752.1"/>
    <property type="molecule type" value="Genomic_DNA"/>
</dbReference>
<dbReference type="InterPro" id="IPR042297">
    <property type="entry name" value="Antirestriction_sf"/>
</dbReference>
<sequence length="141" mass="16134">MQHAHSITLQVCESDRLSFLPDMFGDDFLSAEMQVYSLADRYLPQYSGGFWHFIRLPEGGGYMAPDSDRVHLINADNWFDKTVSGDAAGIVLTALAINRRCWVHHDRGNAGLVQLLMQREEQLWNYIETHPERGDIIRALD</sequence>
<evidence type="ECO:0000313" key="3">
    <source>
        <dbReference type="Proteomes" id="UP000317572"/>
    </source>
</evidence>
<accession>A0A515D5R2</accession>